<dbReference type="Proteomes" id="UP000630805">
    <property type="component" value="Unassembled WGS sequence"/>
</dbReference>
<sequence length="377" mass="42633">MLKNLFLILFSAFISLALVEIGLRLFDPLNFEPHISRKQANVPLVNLENYFCEGGPVRRVGHDVVYSRETPNQSYFEVRNEIASFLEFNEYGFRGAFSSGDDKAQIMVLGDSFTRGTLADETETIPALLSQWSEDSYFVNLGTGGHGTLQHALTYDEFQDQIPHDTVLMFIFNRNDLIDNVMFQEWQENPGTRSHTPTFFQQVKRDLGKLYVGKLVFRFKHVLFDRDLYASTPTETEKALLFESLRHLSQSVNSNGARLFVFSLPDISEFIGEDTITFRDNPVGYADASRALIAQAAEENGFTYLNLKPALVEFSEDLGIPTSSLFGSPDHHMQEIGNFAVATTVARLLEDQGISAFEPDEEFVDRTRFEPTNIACP</sequence>
<evidence type="ECO:0000313" key="2">
    <source>
        <dbReference type="Proteomes" id="UP000630805"/>
    </source>
</evidence>
<evidence type="ECO:0000313" key="1">
    <source>
        <dbReference type="EMBL" id="NVO56367.1"/>
    </source>
</evidence>
<dbReference type="EMBL" id="JABXWT010000004">
    <property type="protein sequence ID" value="NVO56367.1"/>
    <property type="molecule type" value="Genomic_DNA"/>
</dbReference>
<protein>
    <submittedName>
        <fullName evidence="1">SGNH/GDSL hydrolase family protein</fullName>
    </submittedName>
</protein>
<keyword evidence="2" id="KW-1185">Reference proteome</keyword>
<gene>
    <name evidence="1" type="ORF">HW561_11255</name>
</gene>
<dbReference type="InterPro" id="IPR036514">
    <property type="entry name" value="SGNH_hydro_sf"/>
</dbReference>
<keyword evidence="1" id="KW-0378">Hydrolase</keyword>
<comment type="caution">
    <text evidence="1">The sequence shown here is derived from an EMBL/GenBank/DDBJ whole genome shotgun (WGS) entry which is preliminary data.</text>
</comment>
<proteinExistence type="predicted"/>
<name>A0ABX2PQF7_9RHOB</name>
<dbReference type="GO" id="GO:0016787">
    <property type="term" value="F:hydrolase activity"/>
    <property type="evidence" value="ECO:0007669"/>
    <property type="project" value="UniProtKB-KW"/>
</dbReference>
<dbReference type="SUPFAM" id="SSF52266">
    <property type="entry name" value="SGNH hydrolase"/>
    <property type="match status" value="1"/>
</dbReference>
<dbReference type="RefSeq" id="WP_176864754.1">
    <property type="nucleotide sequence ID" value="NZ_JABXWT010000004.1"/>
</dbReference>
<reference evidence="1 2" key="1">
    <citation type="submission" date="2020-06" db="EMBL/GenBank/DDBJ databases">
        <authorList>
            <person name="Cao W.R."/>
        </authorList>
    </citation>
    <scope>NUCLEOTIDE SEQUENCE [LARGE SCALE GENOMIC DNA]</scope>
    <source>
        <strain evidence="1 2">B1Z28</strain>
    </source>
</reference>
<dbReference type="Gene3D" id="3.40.50.1110">
    <property type="entry name" value="SGNH hydrolase"/>
    <property type="match status" value="1"/>
</dbReference>
<organism evidence="1 2">
    <name type="scientific">Ruegeria haliotis</name>
    <dbReference type="NCBI Taxonomy" id="2747601"/>
    <lineage>
        <taxon>Bacteria</taxon>
        <taxon>Pseudomonadati</taxon>
        <taxon>Pseudomonadota</taxon>
        <taxon>Alphaproteobacteria</taxon>
        <taxon>Rhodobacterales</taxon>
        <taxon>Roseobacteraceae</taxon>
        <taxon>Ruegeria</taxon>
    </lineage>
</organism>
<accession>A0ABX2PQF7</accession>